<gene>
    <name evidence="2" type="ORF">EDD71_1592</name>
</gene>
<sequence>MVIEKNNFKNGFNFFCLSLCAFAGLGLEALLAFLIEPFIYGKSLNEFSITESILHWVLTCIIWAVVSLVLIKAAKKKYTFDIFSYKSSIGLQNWILCFVLLAISLVIKFISWNGFKVVKEFLSNGWLKFIFQYIYYLFETILFILIIVFAQRAGEVWFRKDNIPWGGILVALTWGLSHIFTKGELLIGILAFFGGLLYGILYLVSKKNIYIAYPLIFLMFVL</sequence>
<accession>A0A4R7K698</accession>
<protein>
    <recommendedName>
        <fullName evidence="4">CAAX prenyl protease-like protein</fullName>
    </recommendedName>
</protein>
<feature type="transmembrane region" description="Helical" evidence="1">
    <location>
        <begin position="91"/>
        <end position="110"/>
    </location>
</feature>
<comment type="caution">
    <text evidence="2">The sequence shown here is derived from an EMBL/GenBank/DDBJ whole genome shotgun (WGS) entry which is preliminary data.</text>
</comment>
<keyword evidence="3" id="KW-1185">Reference proteome</keyword>
<name>A0A4R7K698_9CLOT</name>
<organism evidence="2 3">
    <name type="scientific">Fonticella tunisiensis</name>
    <dbReference type="NCBI Taxonomy" id="1096341"/>
    <lineage>
        <taxon>Bacteria</taxon>
        <taxon>Bacillati</taxon>
        <taxon>Bacillota</taxon>
        <taxon>Clostridia</taxon>
        <taxon>Eubacteriales</taxon>
        <taxon>Clostridiaceae</taxon>
        <taxon>Fonticella</taxon>
    </lineage>
</organism>
<feature type="transmembrane region" description="Helical" evidence="1">
    <location>
        <begin position="186"/>
        <end position="204"/>
    </location>
</feature>
<feature type="transmembrane region" description="Helical" evidence="1">
    <location>
        <begin position="12"/>
        <end position="33"/>
    </location>
</feature>
<dbReference type="AlphaFoldDB" id="A0A4R7K698"/>
<dbReference type="Proteomes" id="UP000295325">
    <property type="component" value="Unassembled WGS sequence"/>
</dbReference>
<evidence type="ECO:0008006" key="4">
    <source>
        <dbReference type="Google" id="ProtNLM"/>
    </source>
</evidence>
<dbReference type="EMBL" id="SOAZ01000059">
    <property type="protein sequence ID" value="TDT45633.1"/>
    <property type="molecule type" value="Genomic_DNA"/>
</dbReference>
<evidence type="ECO:0000313" key="3">
    <source>
        <dbReference type="Proteomes" id="UP000295325"/>
    </source>
</evidence>
<dbReference type="RefSeq" id="WP_133629524.1">
    <property type="nucleotide sequence ID" value="NZ_SOAZ01000059.1"/>
</dbReference>
<keyword evidence="1" id="KW-1133">Transmembrane helix</keyword>
<evidence type="ECO:0000256" key="1">
    <source>
        <dbReference type="SAM" id="Phobius"/>
    </source>
</evidence>
<feature type="transmembrane region" description="Helical" evidence="1">
    <location>
        <begin position="162"/>
        <end position="180"/>
    </location>
</feature>
<keyword evidence="1" id="KW-0472">Membrane</keyword>
<dbReference type="OrthoDB" id="1929862at2"/>
<keyword evidence="1" id="KW-0812">Transmembrane</keyword>
<evidence type="ECO:0000313" key="2">
    <source>
        <dbReference type="EMBL" id="TDT45633.1"/>
    </source>
</evidence>
<feature type="transmembrane region" description="Helical" evidence="1">
    <location>
        <begin position="130"/>
        <end position="150"/>
    </location>
</feature>
<proteinExistence type="predicted"/>
<feature type="transmembrane region" description="Helical" evidence="1">
    <location>
        <begin position="53"/>
        <end position="71"/>
    </location>
</feature>
<reference evidence="2 3" key="1">
    <citation type="submission" date="2019-03" db="EMBL/GenBank/DDBJ databases">
        <title>Genomic Encyclopedia of Type Strains, Phase IV (KMG-IV): sequencing the most valuable type-strain genomes for metagenomic binning, comparative biology and taxonomic classification.</title>
        <authorList>
            <person name="Goeker M."/>
        </authorList>
    </citation>
    <scope>NUCLEOTIDE SEQUENCE [LARGE SCALE GENOMIC DNA]</scope>
    <source>
        <strain evidence="2 3">DSM 24455</strain>
    </source>
</reference>